<reference evidence="3" key="1">
    <citation type="submission" date="2021-04" db="EMBL/GenBank/DDBJ databases">
        <title>Saccharothrix algeriensis WGS.</title>
        <authorList>
            <person name="Stuskova K."/>
            <person name="Hakalova E."/>
            <person name="Tebbal A.B."/>
            <person name="Eichmeier A."/>
        </authorList>
    </citation>
    <scope>NUCLEOTIDE SEQUENCE</scope>
    <source>
        <strain evidence="3">NRRL B-24137</strain>
    </source>
</reference>
<evidence type="ECO:0000256" key="2">
    <source>
        <dbReference type="SAM" id="SignalP"/>
    </source>
</evidence>
<evidence type="ECO:0000313" key="3">
    <source>
        <dbReference type="EMBL" id="QTR02693.1"/>
    </source>
</evidence>
<accession>A0A8T8HVT5</accession>
<gene>
    <name evidence="3" type="ORF">J7S33_27135</name>
</gene>
<evidence type="ECO:0008006" key="5">
    <source>
        <dbReference type="Google" id="ProtNLM"/>
    </source>
</evidence>
<protein>
    <recommendedName>
        <fullName evidence="5">Secreted protein</fullName>
    </recommendedName>
</protein>
<feature type="region of interest" description="Disordered" evidence="1">
    <location>
        <begin position="77"/>
        <end position="98"/>
    </location>
</feature>
<dbReference type="AlphaFoldDB" id="A0A8T8HVT5"/>
<evidence type="ECO:0000313" key="4">
    <source>
        <dbReference type="Proteomes" id="UP000671828"/>
    </source>
</evidence>
<feature type="signal peptide" evidence="2">
    <location>
        <begin position="1"/>
        <end position="33"/>
    </location>
</feature>
<dbReference type="EMBL" id="CP072788">
    <property type="protein sequence ID" value="QTR02693.1"/>
    <property type="molecule type" value="Genomic_DNA"/>
</dbReference>
<proteinExistence type="predicted"/>
<name>A0A8T8HVT5_9PSEU</name>
<keyword evidence="2" id="KW-0732">Signal</keyword>
<organism evidence="3 4">
    <name type="scientific">Saccharothrix algeriensis</name>
    <dbReference type="NCBI Taxonomy" id="173560"/>
    <lineage>
        <taxon>Bacteria</taxon>
        <taxon>Bacillati</taxon>
        <taxon>Actinomycetota</taxon>
        <taxon>Actinomycetes</taxon>
        <taxon>Pseudonocardiales</taxon>
        <taxon>Pseudonocardiaceae</taxon>
        <taxon>Saccharothrix</taxon>
    </lineage>
</organism>
<evidence type="ECO:0000256" key="1">
    <source>
        <dbReference type="SAM" id="MobiDB-lite"/>
    </source>
</evidence>
<dbReference type="Proteomes" id="UP000671828">
    <property type="component" value="Chromosome"/>
</dbReference>
<feature type="chain" id="PRO_5035839893" description="Secreted protein" evidence="2">
    <location>
        <begin position="34"/>
        <end position="98"/>
    </location>
</feature>
<sequence>MYGGFLVRTLYRFLVAGALSAPLVIGAAGIASADTHYHHSSSAAGPDGAWNYCVVSGTDGHGGTYYHENLSWAGPQGAYTSDTHASAGDNHGDHEDDD</sequence>